<name>A0A378N5S3_MANHA</name>
<keyword evidence="1" id="KW-0560">Oxidoreductase</keyword>
<dbReference type="GO" id="GO:0050626">
    <property type="term" value="F:trimethylamine-N-oxide reductase (cytochrome c) activity"/>
    <property type="evidence" value="ECO:0007669"/>
    <property type="project" value="UniProtKB-EC"/>
</dbReference>
<proteinExistence type="predicted"/>
<evidence type="ECO:0000313" key="2">
    <source>
        <dbReference type="Proteomes" id="UP000254802"/>
    </source>
</evidence>
<dbReference type="AlphaFoldDB" id="A0A378N5S3"/>
<dbReference type="Proteomes" id="UP000254802">
    <property type="component" value="Unassembled WGS sequence"/>
</dbReference>
<reference evidence="1 2" key="1">
    <citation type="submission" date="2018-06" db="EMBL/GenBank/DDBJ databases">
        <authorList>
            <consortium name="Pathogen Informatics"/>
            <person name="Doyle S."/>
        </authorList>
    </citation>
    <scope>NUCLEOTIDE SEQUENCE [LARGE SCALE GENOMIC DNA]</scope>
    <source>
        <strain evidence="1 2">NCTC10638</strain>
    </source>
</reference>
<protein>
    <submittedName>
        <fullName evidence="1">Dimethyl sulfoxide/trimethylamine N-oxide reductase</fullName>
        <ecNumber evidence="1">1.7.2.3</ecNumber>
    </submittedName>
</protein>
<accession>A0A378N5S3</accession>
<organism evidence="1 2">
    <name type="scientific">Mannheimia haemolytica</name>
    <name type="common">Pasteurella haemolytica</name>
    <dbReference type="NCBI Taxonomy" id="75985"/>
    <lineage>
        <taxon>Bacteria</taxon>
        <taxon>Pseudomonadati</taxon>
        <taxon>Pseudomonadota</taxon>
        <taxon>Gammaproteobacteria</taxon>
        <taxon>Pasteurellales</taxon>
        <taxon>Pasteurellaceae</taxon>
        <taxon>Mannheimia</taxon>
    </lineage>
</organism>
<dbReference type="Gene3D" id="3.40.50.740">
    <property type="match status" value="1"/>
</dbReference>
<dbReference type="EC" id="1.7.2.3" evidence="1"/>
<dbReference type="Gene3D" id="3.40.228.10">
    <property type="entry name" value="Dimethylsulfoxide Reductase, domain 2"/>
    <property type="match status" value="1"/>
</dbReference>
<sequence>MLVTLAAMLGQIGLPGGGFGLSYHYSNGGVPSATGGILGSITANPAVEAGAKTWLDETSKSSFPVARISDALLNPGKTIDYNGTQITYPDIKIVYWGRG</sequence>
<gene>
    <name evidence="1" type="primary">dmsA</name>
    <name evidence="1" type="ORF">NCTC10638_02964</name>
</gene>
<evidence type="ECO:0000313" key="1">
    <source>
        <dbReference type="EMBL" id="STY63792.1"/>
    </source>
</evidence>
<dbReference type="SUPFAM" id="SSF53706">
    <property type="entry name" value="Formate dehydrogenase/DMSO reductase, domains 1-3"/>
    <property type="match status" value="1"/>
</dbReference>
<dbReference type="EMBL" id="UGPN01000002">
    <property type="protein sequence ID" value="STY63792.1"/>
    <property type="molecule type" value="Genomic_DNA"/>
</dbReference>